<dbReference type="NCBIfam" id="NF033491">
    <property type="entry name" value="BA3454_fam"/>
    <property type="match status" value="1"/>
</dbReference>
<dbReference type="AlphaFoldDB" id="A0A9W3PTZ7"/>
<dbReference type="EMBL" id="CP007513">
    <property type="protein sequence ID" value="AHX21655.1"/>
    <property type="molecule type" value="Genomic_DNA"/>
</dbReference>
<evidence type="ECO:0000313" key="2">
    <source>
        <dbReference type="Proteomes" id="UP000031778"/>
    </source>
</evidence>
<dbReference type="KEGG" id="bby:CY96_27905"/>
<protein>
    <submittedName>
        <fullName evidence="1">Molecular chaperone</fullName>
    </submittedName>
</protein>
<dbReference type="RefSeq" id="WP_187388505.1">
    <property type="nucleotide sequence ID" value="NZ_CP007513.1"/>
</dbReference>
<dbReference type="InterPro" id="IPR049728">
    <property type="entry name" value="BA3454-like"/>
</dbReference>
<proteinExistence type="predicted"/>
<reference evidence="2" key="1">
    <citation type="submission" date="2014-03" db="EMBL/GenBank/DDBJ databases">
        <title>The Complete Genome Sequence of Bacillus bombyseptieus.</title>
        <authorList>
            <person name="Cheng T."/>
            <person name="Lin P."/>
            <person name="Jin S."/>
            <person name="Wu Y."/>
            <person name="Fu B."/>
            <person name="Long R."/>
            <person name="Liu D."/>
            <person name="Guo Y."/>
            <person name="Peng L."/>
            <person name="Xia Q."/>
        </authorList>
    </citation>
    <scope>NUCLEOTIDE SEQUENCE [LARGE SCALE GENOMIC DNA]</scope>
    <source>
        <strain evidence="2">wang</strain>
        <plasmid evidence="2">pBb</plasmid>
    </source>
</reference>
<accession>A0A9W3PTZ7</accession>
<name>A0A9W3PTZ7_9BACI</name>
<gene>
    <name evidence="1" type="ORF">CY96_27905</name>
</gene>
<organism evidence="1 2">
    <name type="scientific">Bacillus bombysepticus str. Wang</name>
    <dbReference type="NCBI Taxonomy" id="1330043"/>
    <lineage>
        <taxon>Bacteria</taxon>
        <taxon>Bacillati</taxon>
        <taxon>Bacillota</taxon>
        <taxon>Bacilli</taxon>
        <taxon>Bacillales</taxon>
        <taxon>Bacillaceae</taxon>
        <taxon>Bacillus</taxon>
        <taxon>Bacillus cereus group</taxon>
    </lineage>
</organism>
<sequence>MRKITVKVTFEGKNYQTNIITNEDITDDETIRLAREQIRKQLTFIKNSQQNLTNSI</sequence>
<dbReference type="Proteomes" id="UP000031778">
    <property type="component" value="Plasmid pBb"/>
</dbReference>
<keyword evidence="1" id="KW-0614">Plasmid</keyword>
<geneLocation type="plasmid" evidence="1 2">
    <name>pBb</name>
</geneLocation>
<keyword evidence="2" id="KW-1185">Reference proteome</keyword>
<evidence type="ECO:0000313" key="1">
    <source>
        <dbReference type="EMBL" id="AHX21655.1"/>
    </source>
</evidence>